<dbReference type="AlphaFoldDB" id="A0A3S5AER9"/>
<comment type="caution">
    <text evidence="1">The sequence shown here is derived from an EMBL/GenBank/DDBJ whole genome shotgun (WGS) entry which is preliminary data.</text>
</comment>
<evidence type="ECO:0000313" key="2">
    <source>
        <dbReference type="Proteomes" id="UP000784294"/>
    </source>
</evidence>
<keyword evidence="2" id="KW-1185">Reference proteome</keyword>
<dbReference type="EMBL" id="CAAALY010087089">
    <property type="protein sequence ID" value="VEL27408.1"/>
    <property type="molecule type" value="Genomic_DNA"/>
</dbReference>
<protein>
    <submittedName>
        <fullName evidence="1">Uncharacterized protein</fullName>
    </submittedName>
</protein>
<evidence type="ECO:0000313" key="1">
    <source>
        <dbReference type="EMBL" id="VEL27408.1"/>
    </source>
</evidence>
<reference evidence="1" key="1">
    <citation type="submission" date="2018-11" db="EMBL/GenBank/DDBJ databases">
        <authorList>
            <consortium name="Pathogen Informatics"/>
        </authorList>
    </citation>
    <scope>NUCLEOTIDE SEQUENCE</scope>
</reference>
<dbReference type="Proteomes" id="UP000784294">
    <property type="component" value="Unassembled WGS sequence"/>
</dbReference>
<dbReference type="OrthoDB" id="6270666at2759"/>
<organism evidence="1 2">
    <name type="scientific">Protopolystoma xenopodis</name>
    <dbReference type="NCBI Taxonomy" id="117903"/>
    <lineage>
        <taxon>Eukaryota</taxon>
        <taxon>Metazoa</taxon>
        <taxon>Spiralia</taxon>
        <taxon>Lophotrochozoa</taxon>
        <taxon>Platyhelminthes</taxon>
        <taxon>Monogenea</taxon>
        <taxon>Polyopisthocotylea</taxon>
        <taxon>Polystomatidea</taxon>
        <taxon>Polystomatidae</taxon>
        <taxon>Protopolystoma</taxon>
    </lineage>
</organism>
<sequence length="99" mass="11147">MFTIDTSKTSDALTMAYLILYLPLHSYHQTVPAAIPDLQLKATYGLVAPECPEGLVLQMAECWKEAYKGFDLIKLLDSIIKREVSLFFSAFSILFSHDT</sequence>
<name>A0A3S5AER9_9PLAT</name>
<proteinExistence type="predicted"/>
<accession>A0A3S5AER9</accession>
<gene>
    <name evidence="1" type="ORF">PXEA_LOCUS20848</name>
</gene>